<dbReference type="InterPro" id="IPR036412">
    <property type="entry name" value="HAD-like_sf"/>
</dbReference>
<dbReference type="SUPFAM" id="SSF56784">
    <property type="entry name" value="HAD-like"/>
    <property type="match status" value="1"/>
</dbReference>
<dbReference type="EC" id="3.1.3.-" evidence="1"/>
<protein>
    <submittedName>
        <fullName evidence="1">Cof family hydrolase</fullName>
        <ecNumber evidence="1">3.1.3.-</ecNumber>
    </submittedName>
</protein>
<dbReference type="PANTHER" id="PTHR10000">
    <property type="entry name" value="PHOSPHOSERINE PHOSPHATASE"/>
    <property type="match status" value="1"/>
</dbReference>
<name>A0A174GYV6_9CLOT</name>
<sequence>MRKMLASDLDGTLLFKGKVSDENKEALKKFKTHGGIFSLSTGRAYNEIESVIKDMDIKPDYFILNNGALILDGNADIIHISNLDYKAIKEIISYLKKYTDMVSIQTGFKSYFIVSKLTKLKIKIRIIIKNFTYGLKYKDERTYVRNLDDIQNAKNETFTLMAANLKGYPIEKIQEIADYINDNYGDYVECYRNTIFLDIVPKGCSKGYGVKRVGEIANLNMDNVYTIGDSWNDDSMFQVTKNSFTFTYAEEGLQKKTTHVVETVAQCIDKYILI</sequence>
<dbReference type="RefSeq" id="WP_055266145.1">
    <property type="nucleotide sequence ID" value="NZ_CABIXQ010000012.1"/>
</dbReference>
<reference evidence="1 2" key="1">
    <citation type="submission" date="2015-09" db="EMBL/GenBank/DDBJ databases">
        <authorList>
            <consortium name="Pathogen Informatics"/>
        </authorList>
    </citation>
    <scope>NUCLEOTIDE SEQUENCE [LARGE SCALE GENOMIC DNA]</scope>
    <source>
        <strain evidence="1 2">2789STDY5834856</strain>
    </source>
</reference>
<dbReference type="PANTHER" id="PTHR10000:SF8">
    <property type="entry name" value="HAD SUPERFAMILY HYDROLASE-LIKE, TYPE 3"/>
    <property type="match status" value="1"/>
</dbReference>
<dbReference type="GO" id="GO:0016791">
    <property type="term" value="F:phosphatase activity"/>
    <property type="evidence" value="ECO:0007669"/>
    <property type="project" value="TreeGrafter"/>
</dbReference>
<dbReference type="Proteomes" id="UP000095594">
    <property type="component" value="Unassembled WGS sequence"/>
</dbReference>
<dbReference type="GO" id="GO:0005829">
    <property type="term" value="C:cytosol"/>
    <property type="evidence" value="ECO:0007669"/>
    <property type="project" value="TreeGrafter"/>
</dbReference>
<accession>A0A174GYV6</accession>
<proteinExistence type="predicted"/>
<dbReference type="Gene3D" id="3.40.50.1000">
    <property type="entry name" value="HAD superfamily/HAD-like"/>
    <property type="match status" value="1"/>
</dbReference>
<gene>
    <name evidence="1" type="primary">ywpJ_1</name>
    <name evidence="1" type="ORF">ERS852471_01992</name>
</gene>
<dbReference type="NCBIfam" id="TIGR01484">
    <property type="entry name" value="HAD-SF-IIB"/>
    <property type="match status" value="1"/>
</dbReference>
<dbReference type="GO" id="GO:0000287">
    <property type="term" value="F:magnesium ion binding"/>
    <property type="evidence" value="ECO:0007669"/>
    <property type="project" value="TreeGrafter"/>
</dbReference>
<evidence type="ECO:0000313" key="1">
    <source>
        <dbReference type="EMBL" id="CUO65979.1"/>
    </source>
</evidence>
<dbReference type="Gene3D" id="3.30.1240.10">
    <property type="match status" value="1"/>
</dbReference>
<dbReference type="InterPro" id="IPR023214">
    <property type="entry name" value="HAD_sf"/>
</dbReference>
<dbReference type="AlphaFoldDB" id="A0A174GYV6"/>
<dbReference type="EMBL" id="CYZX01000012">
    <property type="protein sequence ID" value="CUO65979.1"/>
    <property type="molecule type" value="Genomic_DNA"/>
</dbReference>
<evidence type="ECO:0000313" key="2">
    <source>
        <dbReference type="Proteomes" id="UP000095594"/>
    </source>
</evidence>
<dbReference type="InterPro" id="IPR006379">
    <property type="entry name" value="HAD-SF_hydro_IIB"/>
</dbReference>
<organism evidence="1 2">
    <name type="scientific">Clostridium disporicum</name>
    <dbReference type="NCBI Taxonomy" id="84024"/>
    <lineage>
        <taxon>Bacteria</taxon>
        <taxon>Bacillati</taxon>
        <taxon>Bacillota</taxon>
        <taxon>Clostridia</taxon>
        <taxon>Eubacteriales</taxon>
        <taxon>Clostridiaceae</taxon>
        <taxon>Clostridium</taxon>
    </lineage>
</organism>
<dbReference type="Pfam" id="PF08282">
    <property type="entry name" value="Hydrolase_3"/>
    <property type="match status" value="1"/>
</dbReference>
<keyword evidence="1" id="KW-0378">Hydrolase</keyword>